<evidence type="ECO:0000256" key="7">
    <source>
        <dbReference type="ARBA" id="ARBA00023277"/>
    </source>
</evidence>
<evidence type="ECO:0000313" key="14">
    <source>
        <dbReference type="EMBL" id="KAK7752100.1"/>
    </source>
</evidence>
<keyword evidence="5" id="KW-0136">Cellulose degradation</keyword>
<keyword evidence="8" id="KW-0624">Polysaccharide degradation</keyword>
<comment type="cofactor">
    <cofactor evidence="1">
        <name>Cu(2+)</name>
        <dbReference type="ChEBI" id="CHEBI:29036"/>
    </cofactor>
</comment>
<reference evidence="14 15" key="1">
    <citation type="submission" date="2024-02" db="EMBL/GenBank/DDBJ databases">
        <title>De novo assembly and annotation of 12 fungi associated with fruit tree decline syndrome in Ontario, Canada.</title>
        <authorList>
            <person name="Sulman M."/>
            <person name="Ellouze W."/>
            <person name="Ilyukhin E."/>
        </authorList>
    </citation>
    <scope>NUCLEOTIDE SEQUENCE [LARGE SCALE GENOMIC DNA]</scope>
    <source>
        <strain evidence="14 15">M11/M66-122</strain>
    </source>
</reference>
<dbReference type="InterPro" id="IPR005103">
    <property type="entry name" value="AA9_LPMO"/>
</dbReference>
<evidence type="ECO:0000256" key="2">
    <source>
        <dbReference type="ARBA" id="ARBA00004613"/>
    </source>
</evidence>
<evidence type="ECO:0000256" key="10">
    <source>
        <dbReference type="ARBA" id="ARBA00045077"/>
    </source>
</evidence>
<dbReference type="AlphaFoldDB" id="A0AAN9UNV4"/>
<keyword evidence="15" id="KW-1185">Reference proteome</keyword>
<dbReference type="Pfam" id="PF03443">
    <property type="entry name" value="AA9"/>
    <property type="match status" value="1"/>
</dbReference>
<evidence type="ECO:0000259" key="13">
    <source>
        <dbReference type="Pfam" id="PF03443"/>
    </source>
</evidence>
<organism evidence="14 15">
    <name type="scientific">Diatrype stigma</name>
    <dbReference type="NCBI Taxonomy" id="117547"/>
    <lineage>
        <taxon>Eukaryota</taxon>
        <taxon>Fungi</taxon>
        <taxon>Dikarya</taxon>
        <taxon>Ascomycota</taxon>
        <taxon>Pezizomycotina</taxon>
        <taxon>Sordariomycetes</taxon>
        <taxon>Xylariomycetidae</taxon>
        <taxon>Xylariales</taxon>
        <taxon>Diatrypaceae</taxon>
        <taxon>Diatrype</taxon>
    </lineage>
</organism>
<dbReference type="PANTHER" id="PTHR33353:SF34">
    <property type="entry name" value="ENDO-BETA-1,4-GLUCANASE D"/>
    <property type="match status" value="1"/>
</dbReference>
<evidence type="ECO:0000256" key="6">
    <source>
        <dbReference type="ARBA" id="ARBA00023157"/>
    </source>
</evidence>
<feature type="chain" id="PRO_5043014679" description="lytic cellulose monooxygenase (C4-dehydrogenating)" evidence="12">
    <location>
        <begin position="27"/>
        <end position="264"/>
    </location>
</feature>
<evidence type="ECO:0000256" key="3">
    <source>
        <dbReference type="ARBA" id="ARBA00022525"/>
    </source>
</evidence>
<evidence type="ECO:0000256" key="8">
    <source>
        <dbReference type="ARBA" id="ARBA00023326"/>
    </source>
</evidence>
<evidence type="ECO:0000256" key="11">
    <source>
        <dbReference type="ARBA" id="ARBA00047174"/>
    </source>
</evidence>
<dbReference type="EC" id="1.14.99.56" evidence="11"/>
<keyword evidence="4 12" id="KW-0732">Signal</keyword>
<evidence type="ECO:0000313" key="15">
    <source>
        <dbReference type="Proteomes" id="UP001320420"/>
    </source>
</evidence>
<comment type="caution">
    <text evidence="14">The sequence shown here is derived from an EMBL/GenBank/DDBJ whole genome shotgun (WGS) entry which is preliminary data.</text>
</comment>
<keyword evidence="7" id="KW-0119">Carbohydrate metabolism</keyword>
<dbReference type="PANTHER" id="PTHR33353">
    <property type="entry name" value="PUTATIVE (AFU_ORTHOLOGUE AFUA_1G12560)-RELATED"/>
    <property type="match status" value="1"/>
</dbReference>
<keyword evidence="6" id="KW-1015">Disulfide bond</keyword>
<dbReference type="EMBL" id="JAKJXP020000042">
    <property type="protein sequence ID" value="KAK7752100.1"/>
    <property type="molecule type" value="Genomic_DNA"/>
</dbReference>
<dbReference type="GO" id="GO:0005576">
    <property type="term" value="C:extracellular region"/>
    <property type="evidence" value="ECO:0007669"/>
    <property type="project" value="UniProtKB-SubCell"/>
</dbReference>
<name>A0AAN9UNV4_9PEZI</name>
<protein>
    <recommendedName>
        <fullName evidence="11">lytic cellulose monooxygenase (C4-dehydrogenating)</fullName>
        <ecNumber evidence="11">1.14.99.56</ecNumber>
    </recommendedName>
</protein>
<evidence type="ECO:0000256" key="1">
    <source>
        <dbReference type="ARBA" id="ARBA00001973"/>
    </source>
</evidence>
<keyword evidence="3" id="KW-0964">Secreted</keyword>
<comment type="catalytic activity">
    <reaction evidence="10">
        <text>[(1-&gt;4)-beta-D-glucosyl]n+m + reduced acceptor + O2 = 4-dehydro-beta-D-glucosyl-[(1-&gt;4)-beta-D-glucosyl]n-1 + [(1-&gt;4)-beta-D-glucosyl]m + acceptor + H2O.</text>
        <dbReference type="EC" id="1.14.99.56"/>
    </reaction>
</comment>
<evidence type="ECO:0000256" key="4">
    <source>
        <dbReference type="ARBA" id="ARBA00022729"/>
    </source>
</evidence>
<evidence type="ECO:0000256" key="5">
    <source>
        <dbReference type="ARBA" id="ARBA00023001"/>
    </source>
</evidence>
<accession>A0AAN9UNV4</accession>
<dbReference type="Gene3D" id="2.70.50.70">
    <property type="match status" value="1"/>
</dbReference>
<dbReference type="Proteomes" id="UP001320420">
    <property type="component" value="Unassembled WGS sequence"/>
</dbReference>
<dbReference type="InterPro" id="IPR049892">
    <property type="entry name" value="AA9"/>
</dbReference>
<comment type="similarity">
    <text evidence="9">Belongs to the polysaccharide monooxygenase AA9 family.</text>
</comment>
<proteinExistence type="inferred from homology"/>
<feature type="domain" description="Auxiliary Activity family 9 catalytic" evidence="13">
    <location>
        <begin position="27"/>
        <end position="250"/>
    </location>
</feature>
<sequence>MPSPTPSVAAAAATLAFFLGLPLASAHGYVSGISVNGGAVIEGANPNWYYQPEGTAPETPGWKALNQDNGFVAPDAFGTSDIACHKSATPGAKYVEASAGDTLTLTWNTWPDSHHGPVINYLAKCSADNPPNITGECTAATPDSLSFTKISESGLLSGSNPGTWATDTLIAQSFGADVKLPAGLAPGNYVLRHEIIALHSAGSANGAQSYPQCINVKVGGSGATALPAGEPATSFYTAEDPGILFSIYGAFDSYPIPGPAVWSG</sequence>
<dbReference type="GO" id="GO:0030245">
    <property type="term" value="P:cellulose catabolic process"/>
    <property type="evidence" value="ECO:0007669"/>
    <property type="project" value="UniProtKB-KW"/>
</dbReference>
<gene>
    <name evidence="14" type="ORF">SLS62_006066</name>
</gene>
<evidence type="ECO:0000256" key="12">
    <source>
        <dbReference type="SAM" id="SignalP"/>
    </source>
</evidence>
<evidence type="ECO:0000256" key="9">
    <source>
        <dbReference type="ARBA" id="ARBA00044502"/>
    </source>
</evidence>
<feature type="signal peptide" evidence="12">
    <location>
        <begin position="1"/>
        <end position="26"/>
    </location>
</feature>
<dbReference type="CDD" id="cd21175">
    <property type="entry name" value="LPMO_AA9"/>
    <property type="match status" value="1"/>
</dbReference>
<comment type="subcellular location">
    <subcellularLocation>
        <location evidence="2">Secreted</location>
    </subcellularLocation>
</comment>